<accession>A0A9W6SUN3</accession>
<dbReference type="AlphaFoldDB" id="A0A9W6SUN3"/>
<comment type="caution">
    <text evidence="1">The sequence shown here is derived from an EMBL/GenBank/DDBJ whole genome shotgun (WGS) entry which is preliminary data.</text>
</comment>
<dbReference type="Proteomes" id="UP001165063">
    <property type="component" value="Unassembled WGS sequence"/>
</dbReference>
<reference evidence="1" key="1">
    <citation type="submission" date="2023-04" db="EMBL/GenBank/DDBJ databases">
        <title>Ambrosiozyma monospora NBRC 1965.</title>
        <authorList>
            <person name="Ichikawa N."/>
            <person name="Sato H."/>
            <person name="Tonouchi N."/>
        </authorList>
    </citation>
    <scope>NUCLEOTIDE SEQUENCE</scope>
    <source>
        <strain evidence="1">NBRC 1965</strain>
    </source>
</reference>
<evidence type="ECO:0000313" key="1">
    <source>
        <dbReference type="EMBL" id="GME66650.1"/>
    </source>
</evidence>
<proteinExistence type="predicted"/>
<gene>
    <name evidence="1" type="ORF">Amon01_000882800</name>
</gene>
<evidence type="ECO:0000313" key="2">
    <source>
        <dbReference type="Proteomes" id="UP001165063"/>
    </source>
</evidence>
<name>A0A9W6SUN3_AMBMO</name>
<dbReference type="EMBL" id="BSXU01008495">
    <property type="protein sequence ID" value="GME66650.1"/>
    <property type="molecule type" value="Genomic_DNA"/>
</dbReference>
<organism evidence="1 2">
    <name type="scientific">Ambrosiozyma monospora</name>
    <name type="common">Yeast</name>
    <name type="synonym">Endomycopsis monosporus</name>
    <dbReference type="NCBI Taxonomy" id="43982"/>
    <lineage>
        <taxon>Eukaryota</taxon>
        <taxon>Fungi</taxon>
        <taxon>Dikarya</taxon>
        <taxon>Ascomycota</taxon>
        <taxon>Saccharomycotina</taxon>
        <taxon>Pichiomycetes</taxon>
        <taxon>Pichiales</taxon>
        <taxon>Pichiaceae</taxon>
        <taxon>Ambrosiozyma</taxon>
    </lineage>
</organism>
<protein>
    <submittedName>
        <fullName evidence="1">Unnamed protein product</fullName>
    </submittedName>
</protein>
<keyword evidence="2" id="KW-1185">Reference proteome</keyword>
<sequence>MYTAPSTERLQSIIATTTNQIINAEAFCRISTQFYKQHPDEYLIMPTTTNKSKDEIVKFWKQLAKHQHKYPDCLENLHFFQLGNHHHLFNSCNIQKCYLCLDNSSNETINHLLEKCAIPNQVWNVM</sequence>